<keyword evidence="3" id="KW-1185">Reference proteome</keyword>
<organism evidence="2 3">
    <name type="scientific">Oceanospirillum multiglobuliferum</name>
    <dbReference type="NCBI Taxonomy" id="64969"/>
    <lineage>
        <taxon>Bacteria</taxon>
        <taxon>Pseudomonadati</taxon>
        <taxon>Pseudomonadota</taxon>
        <taxon>Gammaproteobacteria</taxon>
        <taxon>Oceanospirillales</taxon>
        <taxon>Oceanospirillaceae</taxon>
        <taxon>Oceanospirillum</taxon>
    </lineage>
</organism>
<proteinExistence type="predicted"/>
<dbReference type="OrthoDB" id="5149141at2"/>
<keyword evidence="1" id="KW-0812">Transmembrane</keyword>
<dbReference type="EMBL" id="MTSM01000009">
    <property type="protein sequence ID" value="OPX55512.1"/>
    <property type="molecule type" value="Genomic_DNA"/>
</dbReference>
<dbReference type="AlphaFoldDB" id="A0A1T4Q467"/>
<sequence>MQTKVVGFCSVSALVGFGAWFYNEPSFEPAIGFIVSIGALAANYWPKKPEKHASNRLKGRNTFDYSNNNGRFVIGSNELLFETAWSKASDESIHVYNDPASIKGVALVKGVSAINLISNAKSYDFSSRSRTPQEGDIVVFENSYGNFAAVKIIDIKDNTRNDSIDELTFEYVINPDGHTNFR</sequence>
<accession>A0A1T4Q467</accession>
<feature type="transmembrane region" description="Helical" evidence="1">
    <location>
        <begin position="29"/>
        <end position="46"/>
    </location>
</feature>
<comment type="caution">
    <text evidence="2">The sequence shown here is derived from an EMBL/GenBank/DDBJ whole genome shotgun (WGS) entry which is preliminary data.</text>
</comment>
<keyword evidence="1" id="KW-0472">Membrane</keyword>
<gene>
    <name evidence="2" type="ORF">BTE48_09005</name>
</gene>
<evidence type="ECO:0000313" key="2">
    <source>
        <dbReference type="EMBL" id="OPX55512.1"/>
    </source>
</evidence>
<dbReference type="RefSeq" id="WP_078745355.1">
    <property type="nucleotide sequence ID" value="NZ_FUXG01000010.1"/>
</dbReference>
<protein>
    <submittedName>
        <fullName evidence="2">Uncharacterized protein</fullName>
    </submittedName>
</protein>
<dbReference type="STRING" id="64969.SAMN02745127_01757"/>
<name>A0A1T4Q467_9GAMM</name>
<feature type="transmembrane region" description="Helical" evidence="1">
    <location>
        <begin position="5"/>
        <end position="23"/>
    </location>
</feature>
<keyword evidence="1" id="KW-1133">Transmembrane helix</keyword>
<evidence type="ECO:0000313" key="3">
    <source>
        <dbReference type="Proteomes" id="UP000191418"/>
    </source>
</evidence>
<reference evidence="2 3" key="1">
    <citation type="submission" date="2017-01" db="EMBL/GenBank/DDBJ databases">
        <title>Genome Sequencing of a Marine Spirillum, Oceanospirillum multiglobuliferum ATCC 33336, from Japan.</title>
        <authorList>
            <person name="Carney J.G."/>
            <person name="Trachtenberg A.M."/>
            <person name="Rheaume B.A."/>
            <person name="Linnane J.D."/>
            <person name="Pitts N.L."/>
            <person name="Mykles D.L."/>
            <person name="Maclea K.S."/>
        </authorList>
    </citation>
    <scope>NUCLEOTIDE SEQUENCE [LARGE SCALE GENOMIC DNA]</scope>
    <source>
        <strain evidence="2 3">ATCC 33336</strain>
    </source>
</reference>
<dbReference type="Proteomes" id="UP000191418">
    <property type="component" value="Unassembled WGS sequence"/>
</dbReference>
<evidence type="ECO:0000256" key="1">
    <source>
        <dbReference type="SAM" id="Phobius"/>
    </source>
</evidence>